<proteinExistence type="predicted"/>
<keyword evidence="1" id="KW-0378">Hydrolase</keyword>
<dbReference type="AlphaFoldDB" id="A0A2U9K751"/>
<evidence type="ECO:0000313" key="1">
    <source>
        <dbReference type="EMBL" id="AWS21692.1"/>
    </source>
</evidence>
<reference evidence="1" key="2">
    <citation type="submission" date="2018-05" db="EMBL/GenBank/DDBJ databases">
        <authorList>
            <person name="Lanie J.A."/>
            <person name="Ng W.-L."/>
            <person name="Kazmierczak K.M."/>
            <person name="Andrzejewski T.M."/>
            <person name="Davidsen T.M."/>
            <person name="Wayne K.J."/>
            <person name="Tettelin H."/>
            <person name="Glass J.I."/>
            <person name="Rusch D."/>
            <person name="Podicherti R."/>
            <person name="Tsui H.-C.T."/>
            <person name="Winkler M.E."/>
        </authorList>
    </citation>
    <scope>NUCLEOTIDE SEQUENCE</scope>
</reference>
<organism evidence="1">
    <name type="scientific">Talaromyces stipitatus</name>
    <dbReference type="NCBI Taxonomy" id="28564"/>
    <lineage>
        <taxon>Eukaryota</taxon>
        <taxon>Fungi</taxon>
        <taxon>Dikarya</taxon>
        <taxon>Ascomycota</taxon>
        <taxon>Pezizomycotina</taxon>
        <taxon>Eurotiomycetes</taxon>
        <taxon>Eurotiomycetidae</taxon>
        <taxon>Eurotiales</taxon>
        <taxon>Trichocomaceae</taxon>
        <taxon>Talaromyces</taxon>
        <taxon>Talaromyces sect. Talaromyces</taxon>
    </lineage>
</organism>
<dbReference type="PANTHER" id="PTHR47668">
    <property type="entry name" value="DIENELACTONE HYDROLASE FAMILY PROTEIN (AFU_ORTHOLOGUE AFUA_6G01940)"/>
    <property type="match status" value="1"/>
</dbReference>
<dbReference type="GO" id="GO:0016787">
    <property type="term" value="F:hydrolase activity"/>
    <property type="evidence" value="ECO:0007669"/>
    <property type="project" value="UniProtKB-KW"/>
</dbReference>
<name>A0A2U9K751_9EURO</name>
<dbReference type="VEuPathDB" id="FungiDB:TSTA_009750"/>
<gene>
    <name evidence="1" type="primary">duxH'</name>
</gene>
<dbReference type="EMBL" id="MH388792">
    <property type="protein sequence ID" value="AWS21692.1"/>
    <property type="molecule type" value="Genomic_DNA"/>
</dbReference>
<sequence>MASETPKDVFMAFIRESYNPCGSEETIGGLKTYVTGRRDATVGVVDVYDVFGISNHTQQGADLVASVPDLLKGTYAKPEWFPLNSDEKRAQFFGLLKGYAAPHKFVDPSLEFMRHVRSRFPIVTKWGSFGLCWGGKGETYPYSFTPNDPRSDPVDVFSMLDPAEAKKITIFHLVMASKDEPSEAVADFKTVIEENGIGRYLPTYTTMHHSWPGLKANLVEEGTFVGYRQG</sequence>
<dbReference type="PANTHER" id="PTHR47668:SF1">
    <property type="entry name" value="DIENELACTONE HYDROLASE DOMAIN-CONTAINING PROTEIN-RELATED"/>
    <property type="match status" value="1"/>
</dbReference>
<protein>
    <submittedName>
        <fullName evidence="1">Putative dienelactone hydrolase</fullName>
    </submittedName>
</protein>
<reference evidence="1" key="1">
    <citation type="journal article" date="2018" name="J. Am. Chem. Soc.">
        <title>Biosynthesis of Heptacyclic Duclauxins Requires Extensive Redox Modifications of the Phenalenone Aromatic Polyketide.</title>
        <authorList>
            <person name="Gao S.S."/>
            <person name="Zhang T."/>
            <person name="Garcia-Borras M."/>
            <person name="Hung Y.S."/>
            <person name="Billingsley J.M."/>
            <person name="Houk K.N."/>
            <person name="Hu Y."/>
            <person name="Tang Y."/>
        </authorList>
    </citation>
    <scope>NUCLEOTIDE SEQUENCE</scope>
</reference>
<accession>A0A2U9K751</accession>